<dbReference type="Proteomes" id="UP000238322">
    <property type="component" value="Unassembled WGS sequence"/>
</dbReference>
<comment type="caution">
    <text evidence="2">The sequence shown here is derived from an EMBL/GenBank/DDBJ whole genome shotgun (WGS) entry which is preliminary data.</text>
</comment>
<proteinExistence type="predicted"/>
<evidence type="ECO:0000313" key="3">
    <source>
        <dbReference type="Proteomes" id="UP000238322"/>
    </source>
</evidence>
<feature type="transmembrane region" description="Helical" evidence="1">
    <location>
        <begin position="92"/>
        <end position="115"/>
    </location>
</feature>
<keyword evidence="1" id="KW-0472">Membrane</keyword>
<dbReference type="AlphaFoldDB" id="A0A2S8FKC3"/>
<name>A0A2S8FKC3_9BACT</name>
<gene>
    <name evidence="2" type="ORF">C5Y83_20555</name>
</gene>
<evidence type="ECO:0000313" key="2">
    <source>
        <dbReference type="EMBL" id="PQO32603.1"/>
    </source>
</evidence>
<dbReference type="RefSeq" id="WP_105331614.1">
    <property type="nucleotide sequence ID" value="NZ_PUHY01000012.1"/>
</dbReference>
<feature type="transmembrane region" description="Helical" evidence="1">
    <location>
        <begin position="21"/>
        <end position="42"/>
    </location>
</feature>
<reference evidence="2 3" key="1">
    <citation type="submission" date="2018-02" db="EMBL/GenBank/DDBJ databases">
        <title>Comparative genomes isolates from brazilian mangrove.</title>
        <authorList>
            <person name="Araujo J.E."/>
            <person name="Taketani R.G."/>
            <person name="Silva M.C.P."/>
            <person name="Loureco M.V."/>
            <person name="Andreote F.D."/>
        </authorList>
    </citation>
    <scope>NUCLEOTIDE SEQUENCE [LARGE SCALE GENOMIC DNA]</scope>
    <source>
        <strain evidence="2 3">Hex-1 MGV</strain>
    </source>
</reference>
<evidence type="ECO:0000256" key="1">
    <source>
        <dbReference type="SAM" id="Phobius"/>
    </source>
</evidence>
<protein>
    <submittedName>
        <fullName evidence="2">Uncharacterized protein</fullName>
    </submittedName>
</protein>
<sequence>MDEQRSRTEASDQPFRFGLKDLVLMTGIFGYLCGLVSLGVSAPGSVLLSHLVGWFGQLGILAIFLWPIVLFGSLAWSIEVSFVGDDWTKPKAFLLTNVVVLFLANILPLGFRLWAIGDETLSLAVTLSVGSIPLTLAWLVHRALCDLPVLVPQVLRWLNGLLLLELLSIAAIVGLQWIST</sequence>
<dbReference type="EMBL" id="PUHY01000012">
    <property type="protein sequence ID" value="PQO32603.1"/>
    <property type="molecule type" value="Genomic_DNA"/>
</dbReference>
<organism evidence="2 3">
    <name type="scientific">Blastopirellula marina</name>
    <dbReference type="NCBI Taxonomy" id="124"/>
    <lineage>
        <taxon>Bacteria</taxon>
        <taxon>Pseudomonadati</taxon>
        <taxon>Planctomycetota</taxon>
        <taxon>Planctomycetia</taxon>
        <taxon>Pirellulales</taxon>
        <taxon>Pirellulaceae</taxon>
        <taxon>Blastopirellula</taxon>
    </lineage>
</organism>
<keyword evidence="1" id="KW-1133">Transmembrane helix</keyword>
<accession>A0A2S8FKC3</accession>
<keyword evidence="1" id="KW-0812">Transmembrane</keyword>
<feature type="transmembrane region" description="Helical" evidence="1">
    <location>
        <begin position="54"/>
        <end position="80"/>
    </location>
</feature>
<feature type="transmembrane region" description="Helical" evidence="1">
    <location>
        <begin position="121"/>
        <end position="140"/>
    </location>
</feature>
<feature type="transmembrane region" description="Helical" evidence="1">
    <location>
        <begin position="161"/>
        <end position="179"/>
    </location>
</feature>